<evidence type="ECO:0000256" key="1">
    <source>
        <dbReference type="ARBA" id="ARBA00022617"/>
    </source>
</evidence>
<accession>A0A0Q3M2Y8</accession>
<dbReference type="Gene3D" id="1.10.760.10">
    <property type="entry name" value="Cytochrome c-like domain"/>
    <property type="match status" value="1"/>
</dbReference>
<feature type="chain" id="PRO_5014520518" evidence="5">
    <location>
        <begin position="27"/>
        <end position="241"/>
    </location>
</feature>
<reference evidence="8 10" key="2">
    <citation type="submission" date="2017-02" db="EMBL/GenBank/DDBJ databases">
        <authorList>
            <person name="Peterson S.W."/>
        </authorList>
    </citation>
    <scope>NUCLEOTIDE SEQUENCE [LARGE SCALE GENOMIC DNA]</scope>
    <source>
        <strain evidence="8 10">DSM 9653</strain>
    </source>
</reference>
<keyword evidence="1 4" id="KW-0349">Heme</keyword>
<dbReference type="PANTHER" id="PTHR35008:SF8">
    <property type="entry name" value="ALCOHOL DEHYDROGENASE CYTOCHROME C SUBUNIT"/>
    <property type="match status" value="1"/>
</dbReference>
<name>A0A0Q3M2Y8_9HYPH</name>
<dbReference type="GO" id="GO:0020037">
    <property type="term" value="F:heme binding"/>
    <property type="evidence" value="ECO:0007669"/>
    <property type="project" value="InterPro"/>
</dbReference>
<proteinExistence type="predicted"/>
<dbReference type="EMBL" id="LMAR01000043">
    <property type="protein sequence ID" value="KQK30057.1"/>
    <property type="molecule type" value="Genomic_DNA"/>
</dbReference>
<organism evidence="7 9">
    <name type="scientific">Bosea thiooxidans</name>
    <dbReference type="NCBI Taxonomy" id="53254"/>
    <lineage>
        <taxon>Bacteria</taxon>
        <taxon>Pseudomonadati</taxon>
        <taxon>Pseudomonadota</taxon>
        <taxon>Alphaproteobacteria</taxon>
        <taxon>Hyphomicrobiales</taxon>
        <taxon>Boseaceae</taxon>
        <taxon>Bosea</taxon>
    </lineage>
</organism>
<sequence length="241" mass="25835">MSRSARPLLFAGLLATAMLAAGPLIAQGKPAPKPAAPAAGAAAAQPKKLGLGREALPEEIKAWDIDVRPDGHGLPPGKGTVKQGDEIFQTQCASCHGEFGQGNGRWPVLAGGQGSLTSDRPEKTIGSFWPDLSTVFDYVHRAMPYGNAQSLTPDETYALTAYLLYLNDIVKDEEFELSDKNFTSVKLPNAATFYDDDREKTEKGFWGKEPCMVNCRGEVKITGRAAVLDVTPDSKTAPKVD</sequence>
<dbReference type="EMBL" id="FUYX01000002">
    <property type="protein sequence ID" value="SKB50504.1"/>
    <property type="molecule type" value="Genomic_DNA"/>
</dbReference>
<dbReference type="Proteomes" id="UP000051562">
    <property type="component" value="Unassembled WGS sequence"/>
</dbReference>
<keyword evidence="5" id="KW-0732">Signal</keyword>
<reference evidence="7 9" key="1">
    <citation type="submission" date="2015-10" db="EMBL/GenBank/DDBJ databases">
        <title>Draft genome of Bosea thiooxidans.</title>
        <authorList>
            <person name="Wang X."/>
        </authorList>
    </citation>
    <scope>NUCLEOTIDE SEQUENCE [LARGE SCALE GENOMIC DNA]</scope>
    <source>
        <strain evidence="7 9">CGMCC 9174</strain>
    </source>
</reference>
<evidence type="ECO:0000313" key="10">
    <source>
        <dbReference type="Proteomes" id="UP000190130"/>
    </source>
</evidence>
<evidence type="ECO:0000256" key="5">
    <source>
        <dbReference type="SAM" id="SignalP"/>
    </source>
</evidence>
<dbReference type="InterPro" id="IPR036909">
    <property type="entry name" value="Cyt_c-like_dom_sf"/>
</dbReference>
<dbReference type="PANTHER" id="PTHR35008">
    <property type="entry name" value="BLL4482 PROTEIN-RELATED"/>
    <property type="match status" value="1"/>
</dbReference>
<evidence type="ECO:0000313" key="8">
    <source>
        <dbReference type="EMBL" id="SKB50504.1"/>
    </source>
</evidence>
<keyword evidence="9" id="KW-1185">Reference proteome</keyword>
<keyword evidence="3 4" id="KW-0408">Iron</keyword>
<evidence type="ECO:0000256" key="4">
    <source>
        <dbReference type="PROSITE-ProRule" id="PRU00433"/>
    </source>
</evidence>
<dbReference type="SUPFAM" id="SSF46626">
    <property type="entry name" value="Cytochrome c"/>
    <property type="match status" value="1"/>
</dbReference>
<dbReference type="InterPro" id="IPR009056">
    <property type="entry name" value="Cyt_c-like_dom"/>
</dbReference>
<evidence type="ECO:0000313" key="9">
    <source>
        <dbReference type="Proteomes" id="UP000051562"/>
    </source>
</evidence>
<dbReference type="GO" id="GO:0009055">
    <property type="term" value="F:electron transfer activity"/>
    <property type="evidence" value="ECO:0007669"/>
    <property type="project" value="InterPro"/>
</dbReference>
<dbReference type="PROSITE" id="PS51007">
    <property type="entry name" value="CYTC"/>
    <property type="match status" value="1"/>
</dbReference>
<dbReference type="InterPro" id="IPR051459">
    <property type="entry name" value="Cytochrome_c-type_DH"/>
</dbReference>
<dbReference type="OrthoDB" id="9779283at2"/>
<evidence type="ECO:0000313" key="7">
    <source>
        <dbReference type="EMBL" id="KQK30057.1"/>
    </source>
</evidence>
<dbReference type="Proteomes" id="UP000190130">
    <property type="component" value="Unassembled WGS sequence"/>
</dbReference>
<protein>
    <submittedName>
        <fullName evidence="7 8">Cytochrome C</fullName>
    </submittedName>
</protein>
<dbReference type="STRING" id="53254.SAMN05660750_01015"/>
<dbReference type="GO" id="GO:0046872">
    <property type="term" value="F:metal ion binding"/>
    <property type="evidence" value="ECO:0007669"/>
    <property type="project" value="UniProtKB-KW"/>
</dbReference>
<dbReference type="Pfam" id="PF00034">
    <property type="entry name" value="Cytochrom_C"/>
    <property type="match status" value="1"/>
</dbReference>
<feature type="domain" description="Cytochrome c" evidence="6">
    <location>
        <begin position="79"/>
        <end position="167"/>
    </location>
</feature>
<gene>
    <name evidence="7" type="ORF">ARD30_15240</name>
    <name evidence="8" type="ORF">SAMN05660750_01015</name>
</gene>
<dbReference type="AlphaFoldDB" id="A0A0Q3M2Y8"/>
<evidence type="ECO:0000256" key="2">
    <source>
        <dbReference type="ARBA" id="ARBA00022723"/>
    </source>
</evidence>
<evidence type="ECO:0000259" key="6">
    <source>
        <dbReference type="PROSITE" id="PS51007"/>
    </source>
</evidence>
<evidence type="ECO:0000256" key="3">
    <source>
        <dbReference type="ARBA" id="ARBA00023004"/>
    </source>
</evidence>
<dbReference type="RefSeq" id="WP_055728615.1">
    <property type="nucleotide sequence ID" value="NZ_FUYX01000002.1"/>
</dbReference>
<keyword evidence="2 4" id="KW-0479">Metal-binding</keyword>
<feature type="signal peptide" evidence="5">
    <location>
        <begin position="1"/>
        <end position="26"/>
    </location>
</feature>